<dbReference type="Gene3D" id="3.40.30.10">
    <property type="entry name" value="Glutaredoxin"/>
    <property type="match status" value="1"/>
</dbReference>
<organism evidence="3 4">
    <name type="scientific">Candidatus Berkelbacteria bacterium Licking1014_85</name>
    <dbReference type="NCBI Taxonomy" id="2017148"/>
    <lineage>
        <taxon>Bacteria</taxon>
        <taxon>Candidatus Berkelbacteria</taxon>
    </lineage>
</organism>
<name>A0A554LMA4_9BACT</name>
<dbReference type="InterPro" id="IPR012336">
    <property type="entry name" value="Thioredoxin-like_fold"/>
</dbReference>
<dbReference type="CDD" id="cd02947">
    <property type="entry name" value="TRX_family"/>
    <property type="match status" value="1"/>
</dbReference>
<dbReference type="InterPro" id="IPR013766">
    <property type="entry name" value="Thioredoxin_domain"/>
</dbReference>
<keyword evidence="1" id="KW-0812">Transmembrane</keyword>
<dbReference type="InterPro" id="IPR036249">
    <property type="entry name" value="Thioredoxin-like_sf"/>
</dbReference>
<evidence type="ECO:0000256" key="1">
    <source>
        <dbReference type="SAM" id="Phobius"/>
    </source>
</evidence>
<gene>
    <name evidence="3" type="ORF">CEN91_46</name>
</gene>
<evidence type="ECO:0000313" key="4">
    <source>
        <dbReference type="Proteomes" id="UP000315589"/>
    </source>
</evidence>
<evidence type="ECO:0000313" key="3">
    <source>
        <dbReference type="EMBL" id="TSC93997.1"/>
    </source>
</evidence>
<feature type="transmembrane region" description="Helical" evidence="1">
    <location>
        <begin position="7"/>
        <end position="25"/>
    </location>
</feature>
<feature type="domain" description="Thioredoxin" evidence="2">
    <location>
        <begin position="24"/>
        <end position="140"/>
    </location>
</feature>
<proteinExistence type="predicted"/>
<comment type="caution">
    <text evidence="3">The sequence shown here is derived from an EMBL/GenBank/DDBJ whole genome shotgun (WGS) entry which is preliminary data.</text>
</comment>
<protein>
    <recommendedName>
        <fullName evidence="2">Thioredoxin domain-containing protein</fullName>
    </recommendedName>
</protein>
<dbReference type="SUPFAM" id="SSF52833">
    <property type="entry name" value="Thioredoxin-like"/>
    <property type="match status" value="1"/>
</dbReference>
<evidence type="ECO:0000259" key="2">
    <source>
        <dbReference type="PROSITE" id="PS51352"/>
    </source>
</evidence>
<dbReference type="Pfam" id="PF13098">
    <property type="entry name" value="Thioredoxin_2"/>
    <property type="match status" value="1"/>
</dbReference>
<keyword evidence="1" id="KW-1133">Transmembrane helix</keyword>
<dbReference type="PROSITE" id="PS51352">
    <property type="entry name" value="THIOREDOXIN_2"/>
    <property type="match status" value="1"/>
</dbReference>
<dbReference type="EMBL" id="VMGI01000004">
    <property type="protein sequence ID" value="TSC93997.1"/>
    <property type="molecule type" value="Genomic_DNA"/>
</dbReference>
<keyword evidence="1" id="KW-0472">Membrane</keyword>
<sequence>MNSGKNFGISLIILIIVVILGLWAMSNSNANSSSSSTTAASGSDVATASNANDKSYFDATSKVMYFWSPNCSWCQKQSVELETLVKDGYRVKNMNVSENTGYFDQYQIEGTPTFIADDGARVDGYKKADELKTWLDAHGGKIK</sequence>
<dbReference type="Proteomes" id="UP000315589">
    <property type="component" value="Unassembled WGS sequence"/>
</dbReference>
<accession>A0A554LMA4</accession>
<reference evidence="3 4" key="1">
    <citation type="submission" date="2017-07" db="EMBL/GenBank/DDBJ databases">
        <title>Mechanisms for carbon and nitrogen cycling indicate functional differentiation within the Candidate Phyla Radiation.</title>
        <authorList>
            <person name="Danczak R.E."/>
            <person name="Johnston M.D."/>
            <person name="Kenah C."/>
            <person name="Slattery M."/>
            <person name="Wrighton K.C."/>
            <person name="Wilkins M.J."/>
        </authorList>
    </citation>
    <scope>NUCLEOTIDE SEQUENCE [LARGE SCALE GENOMIC DNA]</scope>
    <source>
        <strain evidence="3">Licking1014_85</strain>
    </source>
</reference>
<dbReference type="AlphaFoldDB" id="A0A554LMA4"/>